<proteinExistence type="inferred from homology"/>
<comment type="subcellular location">
    <subcellularLocation>
        <location evidence="1">Cell outer membrane</location>
    </subcellularLocation>
</comment>
<dbReference type="GO" id="GO:0015288">
    <property type="term" value="F:porin activity"/>
    <property type="evidence" value="ECO:0007669"/>
    <property type="project" value="TreeGrafter"/>
</dbReference>
<dbReference type="SUPFAM" id="SSF56954">
    <property type="entry name" value="Outer membrane efflux proteins (OEP)"/>
    <property type="match status" value="1"/>
</dbReference>
<dbReference type="EMBL" id="QFPX01000007">
    <property type="protein sequence ID" value="PZQ54989.1"/>
    <property type="molecule type" value="Genomic_DNA"/>
</dbReference>
<dbReference type="AlphaFoldDB" id="A0A2W5NSF5"/>
<evidence type="ECO:0000256" key="4">
    <source>
        <dbReference type="ARBA" id="ARBA00022452"/>
    </source>
</evidence>
<evidence type="ECO:0000313" key="9">
    <source>
        <dbReference type="Proteomes" id="UP000249082"/>
    </source>
</evidence>
<protein>
    <submittedName>
        <fullName evidence="8">TolC family protein</fullName>
    </submittedName>
</protein>
<keyword evidence="5" id="KW-0812">Transmembrane</keyword>
<comment type="caution">
    <text evidence="8">The sequence shown here is derived from an EMBL/GenBank/DDBJ whole genome shotgun (WGS) entry which is preliminary data.</text>
</comment>
<reference evidence="8 9" key="1">
    <citation type="submission" date="2017-08" db="EMBL/GenBank/DDBJ databases">
        <title>Infants hospitalized years apart are colonized by the same room-sourced microbial strains.</title>
        <authorList>
            <person name="Brooks B."/>
            <person name="Olm M.R."/>
            <person name="Firek B.A."/>
            <person name="Baker R."/>
            <person name="Thomas B.C."/>
            <person name="Morowitz M.J."/>
            <person name="Banfield J.F."/>
        </authorList>
    </citation>
    <scope>NUCLEOTIDE SEQUENCE [LARGE SCALE GENOMIC DNA]</scope>
    <source>
        <strain evidence="8">S2_005_002_R2_33</strain>
    </source>
</reference>
<name>A0A2W5NSF5_9SPHN</name>
<dbReference type="PANTHER" id="PTHR30026:SF5">
    <property type="entry name" value="ABC-TYPE EFFLUX SYSTEM SECRETIN COMPONENT"/>
    <property type="match status" value="1"/>
</dbReference>
<dbReference type="Pfam" id="PF02321">
    <property type="entry name" value="OEP"/>
    <property type="match status" value="1"/>
</dbReference>
<evidence type="ECO:0000256" key="2">
    <source>
        <dbReference type="ARBA" id="ARBA00007613"/>
    </source>
</evidence>
<dbReference type="GO" id="GO:1990281">
    <property type="term" value="C:efflux pump complex"/>
    <property type="evidence" value="ECO:0007669"/>
    <property type="project" value="TreeGrafter"/>
</dbReference>
<dbReference type="GO" id="GO:0015562">
    <property type="term" value="F:efflux transmembrane transporter activity"/>
    <property type="evidence" value="ECO:0007669"/>
    <property type="project" value="InterPro"/>
</dbReference>
<comment type="similarity">
    <text evidence="2">Belongs to the outer membrane factor (OMF) (TC 1.B.17) family.</text>
</comment>
<dbReference type="Proteomes" id="UP000249082">
    <property type="component" value="Unassembled WGS sequence"/>
</dbReference>
<evidence type="ECO:0000256" key="5">
    <source>
        <dbReference type="ARBA" id="ARBA00022692"/>
    </source>
</evidence>
<keyword evidence="3" id="KW-0813">Transport</keyword>
<keyword evidence="7" id="KW-0998">Cell outer membrane</keyword>
<dbReference type="InterPro" id="IPR051906">
    <property type="entry name" value="TolC-like"/>
</dbReference>
<organism evidence="8 9">
    <name type="scientific">Novosphingobium pentaromativorans</name>
    <dbReference type="NCBI Taxonomy" id="205844"/>
    <lineage>
        <taxon>Bacteria</taxon>
        <taxon>Pseudomonadati</taxon>
        <taxon>Pseudomonadota</taxon>
        <taxon>Alphaproteobacteria</taxon>
        <taxon>Sphingomonadales</taxon>
        <taxon>Sphingomonadaceae</taxon>
        <taxon>Novosphingobium</taxon>
    </lineage>
</organism>
<gene>
    <name evidence="8" type="ORF">DI555_09955</name>
</gene>
<evidence type="ECO:0000256" key="3">
    <source>
        <dbReference type="ARBA" id="ARBA00022448"/>
    </source>
</evidence>
<evidence type="ECO:0000313" key="8">
    <source>
        <dbReference type="EMBL" id="PZQ54989.1"/>
    </source>
</evidence>
<sequence length="492" mass="52791">MLVAHPISAFGQVQAESPVLAGNTPAALSFDAARQRLDRVSSALGAASDELSAAESTAHALKALNRPVVSSSVSVIAYQKSLSVDLTGQKDSFSNAAGQFLEGLPGEFPAEFSGIVQQVTGRIGEALPGLLSQIPDELDFRARQTVIRPNVTAVMPLYSGGAIPAIQHGAEAGAELARAKQAGAQDLSQVRLVQSYFGQQLAQALLASAAGTRDAFDRHLANAQALFRQGVIPRSRVLEVQVARDAAQRALERATMEERNASDSLARLLDAEGGVSPTTPLFVNGNALEPLDDFLATAISPGQPQMRAAQASRHLAESGVDLARSRMRPQAFAFGSYNFNRSDAIPVDPDWIVGLGLRFTLLSNIDRRDTLDAAQARSRAADNAARDMQKTIEIETSRAYNLVETARRSFLLLDSNIKAAEENVRVHEIGFREGEDTASQLIDARNTLSLAQTQRIASAYEYVVSLSALLMASNRGDSFRDYLLRPDRISAP</sequence>
<dbReference type="GO" id="GO:0009279">
    <property type="term" value="C:cell outer membrane"/>
    <property type="evidence" value="ECO:0007669"/>
    <property type="project" value="UniProtKB-SubCell"/>
</dbReference>
<dbReference type="InterPro" id="IPR003423">
    <property type="entry name" value="OMP_efflux"/>
</dbReference>
<evidence type="ECO:0000256" key="6">
    <source>
        <dbReference type="ARBA" id="ARBA00023136"/>
    </source>
</evidence>
<dbReference type="PANTHER" id="PTHR30026">
    <property type="entry name" value="OUTER MEMBRANE PROTEIN TOLC"/>
    <property type="match status" value="1"/>
</dbReference>
<keyword evidence="6" id="KW-0472">Membrane</keyword>
<accession>A0A2W5NSF5</accession>
<evidence type="ECO:0000256" key="1">
    <source>
        <dbReference type="ARBA" id="ARBA00004442"/>
    </source>
</evidence>
<evidence type="ECO:0000256" key="7">
    <source>
        <dbReference type="ARBA" id="ARBA00023237"/>
    </source>
</evidence>
<dbReference type="Gene3D" id="1.20.1600.10">
    <property type="entry name" value="Outer membrane efflux proteins (OEP)"/>
    <property type="match status" value="1"/>
</dbReference>
<keyword evidence="4" id="KW-1134">Transmembrane beta strand</keyword>